<dbReference type="InterPro" id="IPR003746">
    <property type="entry name" value="DUF167"/>
</dbReference>
<dbReference type="SUPFAM" id="SSF69786">
    <property type="entry name" value="YggU-like"/>
    <property type="match status" value="1"/>
</dbReference>
<dbReference type="InterPro" id="IPR036591">
    <property type="entry name" value="YggU-like_sf"/>
</dbReference>
<name>D1YUR1_METPS</name>
<dbReference type="PANTHER" id="PTHR13420:SF7">
    <property type="entry name" value="UPF0235 PROTEIN C15ORF40"/>
    <property type="match status" value="1"/>
</dbReference>
<dbReference type="KEGG" id="mpd:MCP_0111"/>
<dbReference type="EMBL" id="AP011532">
    <property type="protein sequence ID" value="BAI60183.1"/>
    <property type="molecule type" value="Genomic_DNA"/>
</dbReference>
<reference evidence="3 4" key="1">
    <citation type="journal article" date="2007" name="Appl. Environ. Microbiol.">
        <title>Isolation of key methanogens for global methane emission from rice paddy fields: a novel isolate affiliated with the clone cluster rice cluster I.</title>
        <authorList>
            <person name="Sakai S."/>
            <person name="Imachi H."/>
            <person name="Sekiguchi Y."/>
            <person name="Ohashi A."/>
            <person name="Harada H."/>
            <person name="Kamagata Y."/>
        </authorList>
    </citation>
    <scope>NUCLEOTIDE SEQUENCE [LARGE SCALE GENOMIC DNA]</scope>
    <source>
        <strain evidence="4">DSM 17711 / JCM 13418 / NBRC 101707 / SANAE</strain>
    </source>
</reference>
<dbReference type="AlphaFoldDB" id="D1YUR1"/>
<dbReference type="Proteomes" id="UP000001882">
    <property type="component" value="Chromosome"/>
</dbReference>
<dbReference type="Gene3D" id="3.30.1200.10">
    <property type="entry name" value="YggU-like"/>
    <property type="match status" value="1"/>
</dbReference>
<evidence type="ECO:0000256" key="1">
    <source>
        <dbReference type="ARBA" id="ARBA00010364"/>
    </source>
</evidence>
<dbReference type="Pfam" id="PF02594">
    <property type="entry name" value="DUF167"/>
    <property type="match status" value="1"/>
</dbReference>
<comment type="similarity">
    <text evidence="1 2">Belongs to the UPF0235 family.</text>
</comment>
<protein>
    <recommendedName>
        <fullName evidence="2">UPF0235 protein MCP_0111</fullName>
    </recommendedName>
</protein>
<dbReference type="SMART" id="SM01152">
    <property type="entry name" value="DUF167"/>
    <property type="match status" value="1"/>
</dbReference>
<reference evidence="3 4" key="2">
    <citation type="journal article" date="2008" name="Int. J. Syst. Evol. Microbiol.">
        <title>Methanocella paludicola gen. nov., sp. nov., a methane-producing archaeon, the first isolate of the lineage 'Rice Cluster I', and proposal of the new archaeal order Methanocellales ord. nov.</title>
        <authorList>
            <person name="Sakai S."/>
            <person name="Imachi H."/>
            <person name="Hanada S."/>
            <person name="Ohashi A."/>
            <person name="Harada H."/>
            <person name="Kamagata Y."/>
        </authorList>
    </citation>
    <scope>NUCLEOTIDE SEQUENCE [LARGE SCALE GENOMIC DNA]</scope>
    <source>
        <strain evidence="4">DSM 17711 / JCM 13418 / NBRC 101707 / SANAE</strain>
    </source>
</reference>
<proteinExistence type="inferred from homology"/>
<dbReference type="FunCoup" id="D1YUR1">
    <property type="interactions" value="5"/>
</dbReference>
<evidence type="ECO:0000313" key="3">
    <source>
        <dbReference type="EMBL" id="BAI60183.1"/>
    </source>
</evidence>
<dbReference type="RefSeq" id="WP_012898863.1">
    <property type="nucleotide sequence ID" value="NC_013665.1"/>
</dbReference>
<dbReference type="PANTHER" id="PTHR13420">
    <property type="entry name" value="UPF0235 PROTEIN C15ORF40"/>
    <property type="match status" value="1"/>
</dbReference>
<keyword evidence="4" id="KW-1185">Reference proteome</keyword>
<organism evidence="3 4">
    <name type="scientific">Methanocella paludicola (strain DSM 17711 / JCM 13418 / NBRC 101707 / SANAE)</name>
    <dbReference type="NCBI Taxonomy" id="304371"/>
    <lineage>
        <taxon>Archaea</taxon>
        <taxon>Methanobacteriati</taxon>
        <taxon>Methanobacteriota</taxon>
        <taxon>Stenosarchaea group</taxon>
        <taxon>Methanomicrobia</taxon>
        <taxon>Methanocellales</taxon>
        <taxon>Methanocellaceae</taxon>
        <taxon>Methanocella</taxon>
    </lineage>
</organism>
<gene>
    <name evidence="3" type="ordered locus">MCP_0111</name>
</gene>
<dbReference type="GO" id="GO:0005737">
    <property type="term" value="C:cytoplasm"/>
    <property type="evidence" value="ECO:0007669"/>
    <property type="project" value="TreeGrafter"/>
</dbReference>
<dbReference type="eggNOG" id="arCOG04058">
    <property type="taxonomic scope" value="Archaea"/>
</dbReference>
<evidence type="ECO:0000256" key="2">
    <source>
        <dbReference type="HAMAP-Rule" id="MF_00634"/>
    </source>
</evidence>
<dbReference type="GeneID" id="8680271"/>
<sequence>MAFQDAVRASSDGVLIDFEVSPGAKETRVPSGYNEWRRRIEARLKAPPERGRANEELIGELSALLGIPESRIEITSGARDSRKSVKVLGASREEVLRRLGGALQ</sequence>
<accession>D1YUR1</accession>
<evidence type="ECO:0000313" key="4">
    <source>
        <dbReference type="Proteomes" id="UP000001882"/>
    </source>
</evidence>
<dbReference type="STRING" id="304371.MCP_0111"/>
<dbReference type="HAMAP" id="MF_00634">
    <property type="entry name" value="UPF0235"/>
    <property type="match status" value="1"/>
</dbReference>
<dbReference type="NCBIfam" id="TIGR00251">
    <property type="entry name" value="DUF167 family protein"/>
    <property type="match status" value="1"/>
</dbReference>
<dbReference type="OrthoDB" id="53248at2157"/>
<dbReference type="InParanoid" id="D1YUR1"/>
<reference evidence="4" key="3">
    <citation type="journal article" date="2011" name="PLoS ONE">
        <title>Genome sequence of a mesophilic hydrogenotrophic methanogen Methanocella paludicola, the first cultivated representative of the order Methanocellales.</title>
        <authorList>
            <person name="Sakai S."/>
            <person name="Takaki Y."/>
            <person name="Shimamura S."/>
            <person name="Sekine M."/>
            <person name="Tajima T."/>
            <person name="Kosugi H."/>
            <person name="Ichikawa N."/>
            <person name="Tasumi E."/>
            <person name="Hiraki A.T."/>
            <person name="Shimizu A."/>
            <person name="Kato Y."/>
            <person name="Nishiko R."/>
            <person name="Mori K."/>
            <person name="Fujita N."/>
            <person name="Imachi H."/>
            <person name="Takai K."/>
        </authorList>
    </citation>
    <scope>NUCLEOTIDE SEQUENCE [LARGE SCALE GENOMIC DNA]</scope>
    <source>
        <strain evidence="4">DSM 17711 / JCM 13418 / NBRC 101707 / SANAE</strain>
    </source>
</reference>